<dbReference type="EMBL" id="JAWQCK010000011">
    <property type="protein sequence ID" value="MDW9213975.1"/>
    <property type="molecule type" value="Genomic_DNA"/>
</dbReference>
<dbReference type="AlphaFoldDB" id="A0ABD5IB99"/>
<sequence length="73" mass="8719">MNVQTVSKGEITNLLNNWYQSIISQHVLKSTNYKKEIDSKIHQIEEDQNILIYYSLLDFRYKLLTHDVNNYKA</sequence>
<proteinExistence type="predicted"/>
<evidence type="ECO:0000313" key="2">
    <source>
        <dbReference type="EMBL" id="MDW9214085.1"/>
    </source>
</evidence>
<dbReference type="Gene3D" id="1.25.40.10">
    <property type="entry name" value="Tetratricopeptide repeat domain"/>
    <property type="match status" value="1"/>
</dbReference>
<accession>A0ABD5IB99</accession>
<protein>
    <submittedName>
        <fullName evidence="2">Response regulator aspartate phosphatase H, N terminal</fullName>
    </submittedName>
</protein>
<comment type="caution">
    <text evidence="2">The sequence shown here is derived from an EMBL/GenBank/DDBJ whole genome shotgun (WGS) entry which is preliminary data.</text>
</comment>
<dbReference type="EMBL" id="JAWQCK010000011">
    <property type="protein sequence ID" value="MDW9214085.1"/>
    <property type="molecule type" value="Genomic_DNA"/>
</dbReference>
<evidence type="ECO:0000313" key="3">
    <source>
        <dbReference type="Proteomes" id="UP001272716"/>
    </source>
</evidence>
<reference evidence="2 3" key="1">
    <citation type="submission" date="2023-10" db="EMBL/GenBank/DDBJ databases">
        <title>Draft Genome Sequence of Bacillus thuringiensis serovar. toumanoffi 4059: Identification of a Novel Cry Protein Candidate.</title>
        <authorList>
            <person name="Murdoch R.W."/>
            <person name="Gemler B."/>
            <person name="Heater B.S."/>
        </authorList>
    </citation>
    <scope>NUCLEOTIDE SEQUENCE [LARGE SCALE GENOMIC DNA]</scope>
    <source>
        <strain evidence="2 3">4059</strain>
    </source>
</reference>
<organism evidence="2 3">
    <name type="scientific">Bacillus thuringiensis serovar toumanoffi</name>
    <dbReference type="NCBI Taxonomy" id="180862"/>
    <lineage>
        <taxon>Bacteria</taxon>
        <taxon>Bacillati</taxon>
        <taxon>Bacillota</taxon>
        <taxon>Bacilli</taxon>
        <taxon>Bacillales</taxon>
        <taxon>Bacillaceae</taxon>
        <taxon>Bacillus</taxon>
        <taxon>Bacillus cereus group</taxon>
    </lineage>
</organism>
<dbReference type="Pfam" id="PF18801">
    <property type="entry name" value="RapH_N"/>
    <property type="match status" value="1"/>
</dbReference>
<name>A0ABD5IB99_BACTU</name>
<dbReference type="Proteomes" id="UP001272716">
    <property type="component" value="Unassembled WGS sequence"/>
</dbReference>
<dbReference type="InterPro" id="IPR011990">
    <property type="entry name" value="TPR-like_helical_dom_sf"/>
</dbReference>
<gene>
    <name evidence="1" type="ORF">BTTOUR_35085</name>
    <name evidence="2" type="ORF">BTTOUR_35635</name>
</gene>
<evidence type="ECO:0000313" key="1">
    <source>
        <dbReference type="EMBL" id="MDW9213975.1"/>
    </source>
</evidence>